<dbReference type="PANTHER" id="PTHR36091:SF2">
    <property type="entry name" value="AMINOGLYCOSIDE PHOSPHOTRANSFERASE DOMAIN-CONTAINING PROTEIN"/>
    <property type="match status" value="1"/>
</dbReference>
<dbReference type="InterPro" id="IPR011009">
    <property type="entry name" value="Kinase-like_dom_sf"/>
</dbReference>
<dbReference type="EMBL" id="JARPMG010000010">
    <property type="protein sequence ID" value="KAJ8097678.1"/>
    <property type="molecule type" value="Genomic_DNA"/>
</dbReference>
<reference evidence="1" key="1">
    <citation type="submission" date="2023-03" db="EMBL/GenBank/DDBJ databases">
        <title>Near-Complete genome sequence of Lipomyces tetrasporous NRRL Y-64009, an oleaginous yeast capable of growing on lignocellulosic hydrolysates.</title>
        <authorList>
            <consortium name="Lawrence Berkeley National Laboratory"/>
            <person name="Jagtap S.S."/>
            <person name="Liu J.-J."/>
            <person name="Walukiewicz H.E."/>
            <person name="Pangilinan J."/>
            <person name="Lipzen A."/>
            <person name="Ahrendt S."/>
            <person name="Koriabine M."/>
            <person name="Cobaugh K."/>
            <person name="Salamov A."/>
            <person name="Yoshinaga Y."/>
            <person name="Ng V."/>
            <person name="Daum C."/>
            <person name="Grigoriev I.V."/>
            <person name="Slininger P.J."/>
            <person name="Dien B.S."/>
            <person name="Jin Y.-S."/>
            <person name="Rao C.V."/>
        </authorList>
    </citation>
    <scope>NUCLEOTIDE SEQUENCE</scope>
    <source>
        <strain evidence="1">NRRL Y-64009</strain>
    </source>
</reference>
<sequence length="500" mass="57074">MSTSNQTESASEYESFFRYTSGRWVWGEDQQLRDRYKFFNVTELQNVAAEVVGSDSCVSMIKLAEGGYNKVFRLLMDDGKAVIARIPNPNAGPPFYTTASEVATMELVRTALQLPVPQVYGWSATSDNPVGSEYIIMEEAVGTQLGNSWDKLTPDSKLLIMKEVVSVETKLLSLSFSHYGNIYFASDAVKGAVSAEIVSDAPIELKEKVSKMFTIGPSVDRGFWNNERSMMNIDRGPWWNPMDYVMSIGRREIAWIEHYARPKASDDPLLVSTAQNTPEAHIQLLEKFLKVAPYLQCITAVIDWQGVWAGPLFLQARPSQLVDYQGRILLKRPAHFDDLDDEDKARIKRQISKSTLFQLYLMETEERNPELAKVFHLDHGKTRRLPVEFAGNTWDDDIVSFGEALINVERHWKELAIEGSCPIHFTEDELESHLQDAEGWNEVQDFFDSINGLVKRDGWTHHETFGDALEFFSSLRKVGLKDMKGKEREKFEKETRWAER</sequence>
<dbReference type="InterPro" id="IPR051035">
    <property type="entry name" value="Mito_inheritance_9"/>
</dbReference>
<keyword evidence="1" id="KW-0808">Transferase</keyword>
<dbReference type="GeneID" id="80885250"/>
<dbReference type="RefSeq" id="XP_056041128.1">
    <property type="nucleotide sequence ID" value="XM_056190084.1"/>
</dbReference>
<organism evidence="1 2">
    <name type="scientific">Lipomyces tetrasporus</name>
    <dbReference type="NCBI Taxonomy" id="54092"/>
    <lineage>
        <taxon>Eukaryota</taxon>
        <taxon>Fungi</taxon>
        <taxon>Dikarya</taxon>
        <taxon>Ascomycota</taxon>
        <taxon>Saccharomycotina</taxon>
        <taxon>Lipomycetes</taxon>
        <taxon>Lipomycetales</taxon>
        <taxon>Lipomycetaceae</taxon>
        <taxon>Lipomyces</taxon>
    </lineage>
</organism>
<protein>
    <submittedName>
        <fullName evidence="1">Kinase-like domain-containing protein</fullName>
    </submittedName>
</protein>
<dbReference type="SUPFAM" id="SSF56112">
    <property type="entry name" value="Protein kinase-like (PK-like)"/>
    <property type="match status" value="1"/>
</dbReference>
<keyword evidence="2" id="KW-1185">Reference proteome</keyword>
<comment type="caution">
    <text evidence="1">The sequence shown here is derived from an EMBL/GenBank/DDBJ whole genome shotgun (WGS) entry which is preliminary data.</text>
</comment>
<accession>A0AAD7QM16</accession>
<name>A0AAD7QM16_9ASCO</name>
<keyword evidence="1" id="KW-0418">Kinase</keyword>
<dbReference type="GO" id="GO:0005739">
    <property type="term" value="C:mitochondrion"/>
    <property type="evidence" value="ECO:0007669"/>
    <property type="project" value="TreeGrafter"/>
</dbReference>
<dbReference type="PANTHER" id="PTHR36091">
    <property type="entry name" value="ALTERED INHERITANCE OF MITOCHONDRIA PROTEIN 9, MITOCHONDRIAL"/>
    <property type="match status" value="1"/>
</dbReference>
<evidence type="ECO:0000313" key="2">
    <source>
        <dbReference type="Proteomes" id="UP001217417"/>
    </source>
</evidence>
<dbReference type="AlphaFoldDB" id="A0AAD7QM16"/>
<evidence type="ECO:0000313" key="1">
    <source>
        <dbReference type="EMBL" id="KAJ8097678.1"/>
    </source>
</evidence>
<proteinExistence type="predicted"/>
<gene>
    <name evidence="1" type="ORF">POJ06DRAFT_283085</name>
</gene>
<dbReference type="Proteomes" id="UP001217417">
    <property type="component" value="Unassembled WGS sequence"/>
</dbReference>
<dbReference type="GO" id="GO:0016301">
    <property type="term" value="F:kinase activity"/>
    <property type="evidence" value="ECO:0007669"/>
    <property type="project" value="UniProtKB-KW"/>
</dbReference>